<dbReference type="GeneID" id="118416333"/>
<feature type="compositionally biased region" description="Low complexity" evidence="1">
    <location>
        <begin position="230"/>
        <end position="242"/>
    </location>
</feature>
<dbReference type="KEGG" id="bfo:118416333"/>
<feature type="region of interest" description="Disordered" evidence="1">
    <location>
        <begin position="43"/>
        <end position="103"/>
    </location>
</feature>
<dbReference type="RefSeq" id="XP_035677315.1">
    <property type="nucleotide sequence ID" value="XM_035821422.1"/>
</dbReference>
<sequence length="295" mass="30428">MKGYLWVLFVSLGVGYSGGTPHTTESSLVSKLVTDVVPTRQQTVGHGLNLTSESARLPTPSSAETPTSERPVSTTVKLPLQTTKSKPARTNVATNPGSGLGVERHHRPLTLFGQLGAPLGAAPQARDPSCPPVNGSEPPQLVTSDGFYKKVTADRIEILATDVALDETSALFDPCKDFYLETVSLTIKGHLRWKGRSVYISAVNLTVTGESAAVDVSYSAPGQPDRDTPAQSGTAQGQAGQDGQAGGVGQRAGNATLYVGFLFGGQLEVLARGGSGGLGQAGGDGHVGAPGQPNQ</sequence>
<evidence type="ECO:0000256" key="1">
    <source>
        <dbReference type="SAM" id="MobiDB-lite"/>
    </source>
</evidence>
<keyword evidence="3" id="KW-1185">Reference proteome</keyword>
<keyword evidence="2" id="KW-0732">Signal</keyword>
<reference evidence="3" key="1">
    <citation type="journal article" date="2020" name="Nat. Ecol. Evol.">
        <title>Deeply conserved synteny resolves early events in vertebrate evolution.</title>
        <authorList>
            <person name="Simakov O."/>
            <person name="Marletaz F."/>
            <person name="Yue J.X."/>
            <person name="O'Connell B."/>
            <person name="Jenkins J."/>
            <person name="Brandt A."/>
            <person name="Calef R."/>
            <person name="Tung C.H."/>
            <person name="Huang T.K."/>
            <person name="Schmutz J."/>
            <person name="Satoh N."/>
            <person name="Yu J.K."/>
            <person name="Putnam N.H."/>
            <person name="Green R.E."/>
            <person name="Rokhsar D.S."/>
        </authorList>
    </citation>
    <scope>NUCLEOTIDE SEQUENCE [LARGE SCALE GENOMIC DNA]</scope>
    <source>
        <strain evidence="3">S238N-H82</strain>
    </source>
</reference>
<feature type="compositionally biased region" description="Polar residues" evidence="1">
    <location>
        <begin position="43"/>
        <end position="85"/>
    </location>
</feature>
<protein>
    <submittedName>
        <fullName evidence="4">Uncharacterized protein LOC118416333</fullName>
    </submittedName>
</protein>
<accession>A0A9J7MS88</accession>
<gene>
    <name evidence="4" type="primary">LOC118416333</name>
</gene>
<reference evidence="4" key="2">
    <citation type="submission" date="2025-08" db="UniProtKB">
        <authorList>
            <consortium name="RefSeq"/>
        </authorList>
    </citation>
    <scope>IDENTIFICATION</scope>
    <source>
        <strain evidence="4">S238N-H82</strain>
        <tissue evidence="4">Testes</tissue>
    </source>
</reference>
<evidence type="ECO:0000313" key="3">
    <source>
        <dbReference type="Proteomes" id="UP000001554"/>
    </source>
</evidence>
<proteinExistence type="predicted"/>
<evidence type="ECO:0000313" key="4">
    <source>
        <dbReference type="RefSeq" id="XP_035677315.1"/>
    </source>
</evidence>
<organism evidence="3 4">
    <name type="scientific">Branchiostoma floridae</name>
    <name type="common">Florida lancelet</name>
    <name type="synonym">Amphioxus</name>
    <dbReference type="NCBI Taxonomy" id="7739"/>
    <lineage>
        <taxon>Eukaryota</taxon>
        <taxon>Metazoa</taxon>
        <taxon>Chordata</taxon>
        <taxon>Cephalochordata</taxon>
        <taxon>Leptocardii</taxon>
        <taxon>Amphioxiformes</taxon>
        <taxon>Branchiostomatidae</taxon>
        <taxon>Branchiostoma</taxon>
    </lineage>
</organism>
<feature type="signal peptide" evidence="2">
    <location>
        <begin position="1"/>
        <end position="19"/>
    </location>
</feature>
<dbReference type="Proteomes" id="UP000001554">
    <property type="component" value="Chromosome 5"/>
</dbReference>
<evidence type="ECO:0000256" key="2">
    <source>
        <dbReference type="SAM" id="SignalP"/>
    </source>
</evidence>
<dbReference type="AlphaFoldDB" id="A0A9J7MS88"/>
<feature type="region of interest" description="Disordered" evidence="1">
    <location>
        <begin position="217"/>
        <end position="248"/>
    </location>
</feature>
<feature type="region of interest" description="Disordered" evidence="1">
    <location>
        <begin position="121"/>
        <end position="141"/>
    </location>
</feature>
<feature type="chain" id="PRO_5039937929" evidence="2">
    <location>
        <begin position="20"/>
        <end position="295"/>
    </location>
</feature>
<name>A0A9J7MS88_BRAFL</name>